<dbReference type="Proteomes" id="UP000095209">
    <property type="component" value="Unassembled WGS sequence"/>
</dbReference>
<evidence type="ECO:0000313" key="8">
    <source>
        <dbReference type="Proteomes" id="UP000095209"/>
    </source>
</evidence>
<feature type="compositionally biased region" description="Basic and acidic residues" evidence="5">
    <location>
        <begin position="141"/>
        <end position="155"/>
    </location>
</feature>
<comment type="catalytic activity">
    <reaction evidence="4">
        <text>a quinone + NADH + 5 H(+)(in) = a quinol + NAD(+) + 4 H(+)(out)</text>
        <dbReference type="Rhea" id="RHEA:57888"/>
        <dbReference type="ChEBI" id="CHEBI:15378"/>
        <dbReference type="ChEBI" id="CHEBI:24646"/>
        <dbReference type="ChEBI" id="CHEBI:57540"/>
        <dbReference type="ChEBI" id="CHEBI:57945"/>
        <dbReference type="ChEBI" id="CHEBI:132124"/>
    </reaction>
</comment>
<evidence type="ECO:0000256" key="1">
    <source>
        <dbReference type="ARBA" id="ARBA00007569"/>
    </source>
</evidence>
<evidence type="ECO:0000256" key="5">
    <source>
        <dbReference type="SAM" id="MobiDB-lite"/>
    </source>
</evidence>
<evidence type="ECO:0000256" key="3">
    <source>
        <dbReference type="RuleBase" id="RU003456"/>
    </source>
</evidence>
<comment type="function">
    <text evidence="4">NDH-1 shuttles electrons from NADH, via FMN and iron-sulfur (Fe-S) centers, to quinones in the respiratory chain.</text>
</comment>
<gene>
    <name evidence="7" type="ORF">BFG57_12410</name>
</gene>
<reference evidence="7 8" key="1">
    <citation type="submission" date="2016-08" db="EMBL/GenBank/DDBJ databases">
        <title>Genome of Bacillus solimangrovi GH2-4.</title>
        <authorList>
            <person name="Lim S."/>
            <person name="Kim B.-C."/>
        </authorList>
    </citation>
    <scope>NUCLEOTIDE SEQUENCE [LARGE SCALE GENOMIC DNA]</scope>
    <source>
        <strain evidence="7 8">GH2-4</strain>
    </source>
</reference>
<dbReference type="RefSeq" id="WP_069716663.1">
    <property type="nucleotide sequence ID" value="NZ_MJEH01000013.1"/>
</dbReference>
<feature type="compositionally biased region" description="Low complexity" evidence="5">
    <location>
        <begin position="50"/>
        <end position="60"/>
    </location>
</feature>
<dbReference type="GO" id="GO:0008137">
    <property type="term" value="F:NADH dehydrogenase (ubiquinone) activity"/>
    <property type="evidence" value="ECO:0007669"/>
    <property type="project" value="InterPro"/>
</dbReference>
<comment type="similarity">
    <text evidence="1 3">Belongs to the complex I 30 kDa subunit family.</text>
</comment>
<dbReference type="InterPro" id="IPR020396">
    <property type="entry name" value="NADH_UbQ_OxRdtase_CS"/>
</dbReference>
<feature type="domain" description="NADH:ubiquinone oxidoreductase 30kDa subunit" evidence="6">
    <location>
        <begin position="264"/>
        <end position="377"/>
    </location>
</feature>
<dbReference type="InterPro" id="IPR037232">
    <property type="entry name" value="NADH_quin_OxRdtase_su_C/D-like"/>
</dbReference>
<dbReference type="Gene3D" id="3.30.460.80">
    <property type="entry name" value="NADH:ubiquinone oxidoreductase, 30kDa subunit"/>
    <property type="match status" value="1"/>
</dbReference>
<dbReference type="NCBIfam" id="NF005832">
    <property type="entry name" value="PRK07735.1"/>
    <property type="match status" value="1"/>
</dbReference>
<dbReference type="PANTHER" id="PTHR10884:SF14">
    <property type="entry name" value="NADH DEHYDROGENASE [UBIQUINONE] IRON-SULFUR PROTEIN 3, MITOCHONDRIAL"/>
    <property type="match status" value="1"/>
</dbReference>
<keyword evidence="2 3" id="KW-0813">Transport</keyword>
<keyword evidence="4" id="KW-0874">Quinone</keyword>
<comment type="caution">
    <text evidence="7">The sequence shown here is derived from an EMBL/GenBank/DDBJ whole genome shotgun (WGS) entry which is preliminary data.</text>
</comment>
<feature type="region of interest" description="Disordered" evidence="5">
    <location>
        <begin position="209"/>
        <end position="230"/>
    </location>
</feature>
<dbReference type="InterPro" id="IPR001268">
    <property type="entry name" value="NADH_UbQ_OxRdtase_30kDa_su"/>
</dbReference>
<feature type="region of interest" description="Disordered" evidence="5">
    <location>
        <begin position="50"/>
        <end position="155"/>
    </location>
</feature>
<dbReference type="InterPro" id="IPR010218">
    <property type="entry name" value="NADH_DH_suC"/>
</dbReference>
<dbReference type="AlphaFoldDB" id="A0A1E5LGV9"/>
<feature type="compositionally biased region" description="Low complexity" evidence="5">
    <location>
        <begin position="84"/>
        <end position="98"/>
    </location>
</feature>
<keyword evidence="8" id="KW-1185">Reference proteome</keyword>
<evidence type="ECO:0000256" key="4">
    <source>
        <dbReference type="RuleBase" id="RU003582"/>
    </source>
</evidence>
<dbReference type="NCBIfam" id="TIGR01961">
    <property type="entry name" value="NuoC_fam"/>
    <property type="match status" value="1"/>
</dbReference>
<organism evidence="7 8">
    <name type="scientific">Bacillus solimangrovi</name>
    <dbReference type="NCBI Taxonomy" id="1305675"/>
    <lineage>
        <taxon>Bacteria</taxon>
        <taxon>Bacillati</taxon>
        <taxon>Bacillota</taxon>
        <taxon>Bacilli</taxon>
        <taxon>Bacillales</taxon>
        <taxon>Bacillaceae</taxon>
        <taxon>Bacillus</taxon>
    </lineage>
</organism>
<evidence type="ECO:0000256" key="2">
    <source>
        <dbReference type="ARBA" id="ARBA00022448"/>
    </source>
</evidence>
<proteinExistence type="inferred from homology"/>
<name>A0A1E5LGV9_9BACI</name>
<dbReference type="SUPFAM" id="SSF143243">
    <property type="entry name" value="Nqo5-like"/>
    <property type="match status" value="1"/>
</dbReference>
<dbReference type="GO" id="GO:0016651">
    <property type="term" value="F:oxidoreductase activity, acting on NAD(P)H"/>
    <property type="evidence" value="ECO:0007669"/>
    <property type="project" value="InterPro"/>
</dbReference>
<feature type="compositionally biased region" description="Low complexity" evidence="5">
    <location>
        <begin position="122"/>
        <end position="136"/>
    </location>
</feature>
<keyword evidence="3" id="KW-1278">Translocase</keyword>
<evidence type="ECO:0000259" key="6">
    <source>
        <dbReference type="Pfam" id="PF00329"/>
    </source>
</evidence>
<keyword evidence="3" id="KW-0520">NAD</keyword>
<dbReference type="PROSITE" id="PS00542">
    <property type="entry name" value="COMPLEX1_30K"/>
    <property type="match status" value="1"/>
</dbReference>
<dbReference type="Pfam" id="PF00329">
    <property type="entry name" value="Complex1_30kDa"/>
    <property type="match status" value="1"/>
</dbReference>
<dbReference type="EMBL" id="MJEH01000013">
    <property type="protein sequence ID" value="OEH93321.1"/>
    <property type="molecule type" value="Genomic_DNA"/>
</dbReference>
<sequence length="383" mass="41586">MTDKDNEQLKREAAERAKELARKKLAEKKLNEETKAISKEDEAKAKAAAAAKAKAAALAKQKAKQKAESETRSSDEEKAKAKAKAAAAAKAKAAALAKQKAKQKAESETGSSDEEKEKAKAKAAAAAKAKAAALAKQKAKQKAESETGSNDEEKAKAKAKAVAVAKAKAAATAKMKAKGTASSTDDEKAKAIAAAKAKAVAAAKAKAAATAKGTTSDDTEEEKPSPNQPLLDKFINVINSNLGSDLLEDSYINRLSKDVPTFVAKRDTYFKLAEFLKYNEQLSFEYLSELHGTDFETHMEVYVHLYSYKNRQSVALKVKIDREKPEIESLAGVWNGADWPEREAYDLLGIVFTNHPNLKRILLADDWIGHPMRKDYEPYDVEV</sequence>
<accession>A0A1E5LGV9</accession>
<dbReference type="STRING" id="1305675.BFG57_12410"/>
<feature type="compositionally biased region" description="Basic and acidic residues" evidence="5">
    <location>
        <begin position="65"/>
        <end position="80"/>
    </location>
</feature>
<dbReference type="PANTHER" id="PTHR10884">
    <property type="entry name" value="NADH DEHYDROGENASE UBIQUINONE IRON-SULFUR PROTEIN 3"/>
    <property type="match status" value="1"/>
</dbReference>
<dbReference type="EC" id="7.1.1.-" evidence="4"/>
<dbReference type="GO" id="GO:0048038">
    <property type="term" value="F:quinone binding"/>
    <property type="evidence" value="ECO:0007669"/>
    <property type="project" value="UniProtKB-KW"/>
</dbReference>
<feature type="compositionally biased region" description="Basic and acidic residues" evidence="5">
    <location>
        <begin position="103"/>
        <end position="120"/>
    </location>
</feature>
<dbReference type="OrthoDB" id="9803286at2"/>
<evidence type="ECO:0000313" key="7">
    <source>
        <dbReference type="EMBL" id="OEH93321.1"/>
    </source>
</evidence>
<protein>
    <recommendedName>
        <fullName evidence="4">NADH-quinone oxidoreductase</fullName>
        <ecNumber evidence="4">7.1.1.-</ecNumber>
    </recommendedName>
</protein>